<dbReference type="FunFam" id="1.10.1200.10:FF:000005">
    <property type="entry name" value="Nonribosomal peptide synthetase 1"/>
    <property type="match status" value="1"/>
</dbReference>
<dbReference type="InterPro" id="IPR025110">
    <property type="entry name" value="AMP-bd_C"/>
</dbReference>
<dbReference type="GO" id="GO:0005829">
    <property type="term" value="C:cytosol"/>
    <property type="evidence" value="ECO:0007669"/>
    <property type="project" value="TreeGrafter"/>
</dbReference>
<dbReference type="FunFam" id="3.30.300.30:FF:000010">
    <property type="entry name" value="Enterobactin synthetase component F"/>
    <property type="match status" value="1"/>
</dbReference>
<feature type="domain" description="Carrier" evidence="5">
    <location>
        <begin position="992"/>
        <end position="1067"/>
    </location>
</feature>
<dbReference type="FunFam" id="1.10.1200.10:FF:000016">
    <property type="entry name" value="Non-ribosomal peptide synthase"/>
    <property type="match status" value="1"/>
</dbReference>
<dbReference type="GO" id="GO:0043041">
    <property type="term" value="P:amino acid activation for nonribosomal peptide biosynthetic process"/>
    <property type="evidence" value="ECO:0007669"/>
    <property type="project" value="TreeGrafter"/>
</dbReference>
<proteinExistence type="inferred from homology"/>
<dbReference type="GO" id="GO:0031177">
    <property type="term" value="F:phosphopantetheine binding"/>
    <property type="evidence" value="ECO:0007669"/>
    <property type="project" value="InterPro"/>
</dbReference>
<dbReference type="CDD" id="cd05930">
    <property type="entry name" value="A_NRPS"/>
    <property type="match status" value="1"/>
</dbReference>
<dbReference type="Gene3D" id="3.40.50.12780">
    <property type="entry name" value="N-terminal domain of ligase-like"/>
    <property type="match status" value="1"/>
</dbReference>
<protein>
    <submittedName>
        <fullName evidence="6">Putative nonribosomal peptide synthase</fullName>
    </submittedName>
</protein>
<dbReference type="Gene3D" id="3.40.50.980">
    <property type="match status" value="2"/>
</dbReference>
<dbReference type="Pfam" id="PF13193">
    <property type="entry name" value="AMP-binding_C"/>
    <property type="match status" value="1"/>
</dbReference>
<dbReference type="FunFam" id="3.40.50.980:FF:000001">
    <property type="entry name" value="Non-ribosomal peptide synthetase"/>
    <property type="match status" value="1"/>
</dbReference>
<dbReference type="InterPro" id="IPR020806">
    <property type="entry name" value="PKS_PP-bd"/>
</dbReference>
<dbReference type="PANTHER" id="PTHR45527:SF1">
    <property type="entry name" value="FATTY ACID SYNTHASE"/>
    <property type="match status" value="1"/>
</dbReference>
<feature type="domain" description="Carrier" evidence="5">
    <location>
        <begin position="1703"/>
        <end position="1778"/>
    </location>
</feature>
<dbReference type="PROSITE" id="PS00455">
    <property type="entry name" value="AMP_BINDING"/>
    <property type="match status" value="1"/>
</dbReference>
<dbReference type="Gene3D" id="1.10.1200.10">
    <property type="entry name" value="ACP-like"/>
    <property type="match status" value="1"/>
</dbReference>
<dbReference type="Pfam" id="PF00550">
    <property type="entry name" value="PP-binding"/>
    <property type="match status" value="2"/>
</dbReference>
<dbReference type="InterPro" id="IPR010071">
    <property type="entry name" value="AA_adenyl_dom"/>
</dbReference>
<dbReference type="Gene3D" id="3.30.559.30">
    <property type="entry name" value="Nonribosomal peptide synthetase, condensation domain"/>
    <property type="match status" value="2"/>
</dbReference>
<dbReference type="InterPro" id="IPR029058">
    <property type="entry name" value="AB_hydrolase_fold"/>
</dbReference>
<dbReference type="InterPro" id="IPR006162">
    <property type="entry name" value="Ppantetheine_attach_site"/>
</dbReference>
<dbReference type="InterPro" id="IPR042099">
    <property type="entry name" value="ANL_N_sf"/>
</dbReference>
<dbReference type="InterPro" id="IPR020845">
    <property type="entry name" value="AMP-binding_CS"/>
</dbReference>
<evidence type="ECO:0000256" key="4">
    <source>
        <dbReference type="ARBA" id="ARBA00022553"/>
    </source>
</evidence>
<keyword evidence="3" id="KW-0596">Phosphopantetheine</keyword>
<reference evidence="6" key="1">
    <citation type="journal article" date="2018" name="Proc. Natl. Acad. Sci. U.S.A.">
        <title>Single-bacterial genomics validates rich and varied specialized metabolism of uncultivated Entotheonella sponge symbionts.</title>
        <authorList>
            <person name="Mori T."/>
            <person name="Cahn J.K.B."/>
            <person name="Wilson M.C."/>
            <person name="Meoded R.A."/>
            <person name="Wiebach V."/>
            <person name="Martinez A.F.C."/>
            <person name="Helfrich E.J.N."/>
            <person name="Albersmeier A."/>
            <person name="Wibberg D."/>
            <person name="Datwyler S."/>
            <person name="Keren R."/>
            <person name="Lavy A."/>
            <person name="Ruckert C."/>
            <person name="Ilan M."/>
            <person name="Kalinowski J."/>
            <person name="Matsunaga S."/>
            <person name="Takeyama H."/>
            <person name="Piel J."/>
        </authorList>
    </citation>
    <scope>NUCLEOTIDE SEQUENCE</scope>
    <source>
        <strain evidence="6">TSWB1</strain>
    </source>
</reference>
<dbReference type="InterPro" id="IPR000873">
    <property type="entry name" value="AMP-dep_synth/lig_dom"/>
</dbReference>
<evidence type="ECO:0000256" key="2">
    <source>
        <dbReference type="ARBA" id="ARBA00006432"/>
    </source>
</evidence>
<dbReference type="Gene3D" id="3.30.559.10">
    <property type="entry name" value="Chloramphenicol acetyltransferase-like domain"/>
    <property type="match status" value="2"/>
</dbReference>
<dbReference type="InterPro" id="IPR045851">
    <property type="entry name" value="AMP-bd_C_sf"/>
</dbReference>
<dbReference type="GO" id="GO:0003824">
    <property type="term" value="F:catalytic activity"/>
    <property type="evidence" value="ECO:0007669"/>
    <property type="project" value="InterPro"/>
</dbReference>
<dbReference type="Gene3D" id="3.30.300.30">
    <property type="match status" value="1"/>
</dbReference>
<dbReference type="EMBL" id="MG844357">
    <property type="protein sequence ID" value="AVI26392.1"/>
    <property type="molecule type" value="Genomic_DNA"/>
</dbReference>
<evidence type="ECO:0000256" key="3">
    <source>
        <dbReference type="ARBA" id="ARBA00022450"/>
    </source>
</evidence>
<evidence type="ECO:0000256" key="1">
    <source>
        <dbReference type="ARBA" id="ARBA00001957"/>
    </source>
</evidence>
<evidence type="ECO:0000313" key="6">
    <source>
        <dbReference type="EMBL" id="AVI26392.1"/>
    </source>
</evidence>
<dbReference type="PROSITE" id="PS50075">
    <property type="entry name" value="CARRIER"/>
    <property type="match status" value="2"/>
</dbReference>
<dbReference type="SUPFAM" id="SSF56801">
    <property type="entry name" value="Acetyl-CoA synthetase-like"/>
    <property type="match status" value="2"/>
</dbReference>
<dbReference type="SUPFAM" id="SSF52777">
    <property type="entry name" value="CoA-dependent acyltransferases"/>
    <property type="match status" value="4"/>
</dbReference>
<dbReference type="SMART" id="SM00823">
    <property type="entry name" value="PKS_PP"/>
    <property type="match status" value="2"/>
</dbReference>
<dbReference type="InterPro" id="IPR001242">
    <property type="entry name" value="Condensation_dom"/>
</dbReference>
<dbReference type="GO" id="GO:0044550">
    <property type="term" value="P:secondary metabolite biosynthetic process"/>
    <property type="evidence" value="ECO:0007669"/>
    <property type="project" value="TreeGrafter"/>
</dbReference>
<dbReference type="SUPFAM" id="SSF47336">
    <property type="entry name" value="ACP-like"/>
    <property type="match status" value="2"/>
</dbReference>
<dbReference type="PANTHER" id="PTHR45527">
    <property type="entry name" value="NONRIBOSOMAL PEPTIDE SYNTHETASE"/>
    <property type="match status" value="1"/>
</dbReference>
<sequence length="1802" mass="200205">MSTGATVESQAPDGFQLSPQQRRLWSLQQDGTIHLAGCAIALDGPVQRDLVKAALHILTQRYEILRTSFHCPAGMTLPLQLIRPSSERHHNAAFFWSEDYVEKLDLDMFLARTAFDLETGPLFHAHLTRRSDNDHLLFLAMPALYADDTALALLAREVATLYQVLASGGSSHADETGDDTPLPYVDVAEWLNDILQSEASESVKLFWQQTAFETDLHLRILFEHTAVNDTAFRPATLVRTLAIDHVARLRQMAQTHRITVSTIVLSCWQVLLARLSGQTDVTVAVGYGGRNYEGLEDIPGLFTRYLLIAARIEDTLRFDALLQHTRDDLEEADQKQEYYEWEEGPTAGGLYFPFAFDYNTPSNSPYQAGPVTLSMVQTCADTDRFGIRLSCSASERELVLSFRYNTAQFPAEHVGILAEQFLALLDQALAQPDRSVYDLDFLNDIEQQRLLVDFNHLHNEHLNDEVLSETIRCFHHRFEAQVVCTPEAIAAISGSHHLSYRVLNARANILAHHLRQRGVGAEISVGVYLDRSVELLIGLLGILKAGAAYVPLDLTWPLPRLAYVLRDSGMPLVLTRTSLAATLPADSPPSLCLDDLSWEASPHAALNPSHTALATNLAYVMYTSGSTGQPKGVRIEHRALTNYLDWALGSYHVTRGRGAPVHASIGFDATITALFLPLLAGQTVHLLPERNEAGDEVEALAAMFATQSGFSLVKLTPAHMDLLQMLLSPDDVAGKANALVIGGEALLEKHLSWWREHAPGTRLINEYGPTETVVGCCFYDVPTDASYQGAIPIGFPIARTQIYILNAQMRPVPRGVAGELYIGGAGLGRDYLHQSALTAEKFVPHPFASEPGARLYRSGDLARHLPNGSAELGPLEFLGRVDHQVKLRGFRIELGEIEAVLSTHTEVAEQVVLLHQDATGEPRLVAYFQTIQRDPQLTHDALRHFLADRLPAYMVPAAFVFVDAFALTPNGKVDRRALPSPGLHGETATYVEPRTQTEKLLADLWNGLLGVDRIGIHDDFFRMGGHSLLATRMISQVRDLFEVELPLLTVFETPRLAGLSAEIEAATSGATRVLPPVQPIAHDDAERNRLSFAQQRLWFLNQLEGPSPTYNIPGAFRLKGHLEIAAVEQALIHIVARHEILRTRFAEEHGQPWAVIDAAAVSPVRLVSLDDLSGESLPGEPLETRIAHYCIHEARQPFDLAQGPLFRAVLLRVAPDNHILLLTMHHIISDGWSINILIREFSALYVSYVTNRPAQLPQLPVQYADYVYWQRHQLNEVSLRSQLDYWLHQLDDAPPFLQLPTDRPRPATVNYCGQSLTFQVDEDLTQRLRALCRETGVTLFMALLSAYALLLFRYSGQQDLVVGSVTANRNRPEVESLIGFFVNTLALRADLSGNPTVADLLARLRRTCLEAFANQDVPFEQLVSELHPERNPGYAPIFQAAFQLLNEPTAELEMPGVSLSMIDQELMVSKYDLILSLEETGQTLSGMFEFNIDLFETTTIERMTGHLQRLLEGFVEGSSQTIDALSLLSEAERHQLLAEWNDTRTEYPQAQCLHQLFEAQAVQRPEATAVVFEEAHLTYQALNQRANQLANYLLGLGVGPETLVGVCLERSFELVACLLGILKAGGAYVPLDPSYPEARLAYMLADASPLVVITSQGLVERWPSEVNVLVVDTAQTMARLAQALDRRALPAPEETGDETQYEAPATPTEEQLAELWAALLKLERVSVRDHFFDSDGHSLLATRLISHIRRRLGVEISLADLFREPTLRGIADHIDNRLCVSRSQKASNDISTIDDDQEELVL</sequence>
<dbReference type="Gene3D" id="3.40.50.1820">
    <property type="entry name" value="alpha/beta hydrolase"/>
    <property type="match status" value="1"/>
</dbReference>
<dbReference type="GO" id="GO:0072330">
    <property type="term" value="P:monocarboxylic acid biosynthetic process"/>
    <property type="evidence" value="ECO:0007669"/>
    <property type="project" value="UniProtKB-ARBA"/>
</dbReference>
<dbReference type="InterPro" id="IPR036736">
    <property type="entry name" value="ACP-like_sf"/>
</dbReference>
<dbReference type="InterPro" id="IPR023213">
    <property type="entry name" value="CAT-like_dom_sf"/>
</dbReference>
<dbReference type="CDD" id="cd19531">
    <property type="entry name" value="LCL_NRPS-like"/>
    <property type="match status" value="1"/>
</dbReference>
<comment type="cofactor">
    <cofactor evidence="1">
        <name>pantetheine 4'-phosphate</name>
        <dbReference type="ChEBI" id="CHEBI:47942"/>
    </cofactor>
</comment>
<dbReference type="NCBIfam" id="TIGR01733">
    <property type="entry name" value="AA-adenyl-dom"/>
    <property type="match status" value="1"/>
</dbReference>
<dbReference type="FunFam" id="3.30.559.10:FF:000012">
    <property type="entry name" value="Non-ribosomal peptide synthetase"/>
    <property type="match status" value="1"/>
</dbReference>
<comment type="similarity">
    <text evidence="2">Belongs to the ATP-dependent AMP-binding enzyme family.</text>
</comment>
<dbReference type="PROSITE" id="PS00012">
    <property type="entry name" value="PHOSPHOPANTETHEINE"/>
    <property type="match status" value="1"/>
</dbReference>
<dbReference type="Gene3D" id="2.30.38.10">
    <property type="entry name" value="Luciferase, Domain 3"/>
    <property type="match status" value="1"/>
</dbReference>
<gene>
    <name evidence="6" type="primary">tnaE</name>
</gene>
<dbReference type="Pfam" id="PF00668">
    <property type="entry name" value="Condensation"/>
    <property type="match status" value="2"/>
</dbReference>
<name>A0A2P1AM81_9BACT</name>
<dbReference type="InterPro" id="IPR009081">
    <property type="entry name" value="PP-bd_ACP"/>
</dbReference>
<accession>A0A2P1AM81</accession>
<dbReference type="Pfam" id="PF00501">
    <property type="entry name" value="AMP-binding"/>
    <property type="match status" value="2"/>
</dbReference>
<evidence type="ECO:0000259" key="5">
    <source>
        <dbReference type="PROSITE" id="PS50075"/>
    </source>
</evidence>
<keyword evidence="4" id="KW-0597">Phosphoprotein</keyword>
<organism evidence="6">
    <name type="scientific">Candidatus Entotheonella serta</name>
    <dbReference type="NCBI Taxonomy" id="1652106"/>
    <lineage>
        <taxon>Bacteria</taxon>
        <taxon>Pseudomonadati</taxon>
        <taxon>Nitrospinota/Tectimicrobiota group</taxon>
        <taxon>Candidatus Tectimicrobiota</taxon>
        <taxon>Candidatus Entotheonellia</taxon>
        <taxon>Candidatus Entotheonellales</taxon>
        <taxon>Candidatus Entotheonellaceae</taxon>
        <taxon>Candidatus Entotheonella</taxon>
    </lineage>
</organism>